<evidence type="ECO:0000256" key="6">
    <source>
        <dbReference type="ARBA" id="ARBA00022692"/>
    </source>
</evidence>
<keyword evidence="10" id="KW-0594">Phospholipid biosynthesis</keyword>
<dbReference type="GO" id="GO:0008654">
    <property type="term" value="P:phospholipid biosynthetic process"/>
    <property type="evidence" value="ECO:0007669"/>
    <property type="project" value="UniProtKB-KW"/>
</dbReference>
<dbReference type="GO" id="GO:0005783">
    <property type="term" value="C:endoplasmic reticulum"/>
    <property type="evidence" value="ECO:0007669"/>
    <property type="project" value="TreeGrafter"/>
</dbReference>
<evidence type="ECO:0000256" key="9">
    <source>
        <dbReference type="ARBA" id="ARBA00023136"/>
    </source>
</evidence>
<accession>A0AAV7XX20</accession>
<comment type="pathway">
    <text evidence="13">Phospholipid metabolism.</text>
</comment>
<dbReference type="InterPro" id="IPR045252">
    <property type="entry name" value="LPCAT1-like"/>
</dbReference>
<feature type="compositionally biased region" description="Polar residues" evidence="14">
    <location>
        <begin position="510"/>
        <end position="522"/>
    </location>
</feature>
<feature type="region of interest" description="Disordered" evidence="14">
    <location>
        <begin position="507"/>
        <end position="528"/>
    </location>
</feature>
<keyword evidence="5" id="KW-0808">Transferase</keyword>
<comment type="pathway">
    <text evidence="2">Lipid metabolism; phospholipid metabolism.</text>
</comment>
<proteinExistence type="inferred from homology"/>
<dbReference type="PANTHER" id="PTHR23063:SF52">
    <property type="entry name" value="LYSOPHOSPHATIDYLCHOLINE ACYLTRANSFERASE"/>
    <property type="match status" value="1"/>
</dbReference>
<keyword evidence="9 15" id="KW-0472">Membrane</keyword>
<dbReference type="PROSITE" id="PS50222">
    <property type="entry name" value="EF_HAND_2"/>
    <property type="match status" value="1"/>
</dbReference>
<keyword evidence="8" id="KW-0443">Lipid metabolism</keyword>
<dbReference type="SUPFAM" id="SSF69593">
    <property type="entry name" value="Glycerol-3-phosphate (1)-acyltransferase"/>
    <property type="match status" value="1"/>
</dbReference>
<dbReference type="AlphaFoldDB" id="A0AAV7XX20"/>
<dbReference type="InterPro" id="IPR011992">
    <property type="entry name" value="EF-hand-dom_pair"/>
</dbReference>
<evidence type="ECO:0000256" key="3">
    <source>
        <dbReference type="ARBA" id="ARBA00008655"/>
    </source>
</evidence>
<evidence type="ECO:0000256" key="14">
    <source>
        <dbReference type="SAM" id="MobiDB-lite"/>
    </source>
</evidence>
<evidence type="ECO:0000256" key="15">
    <source>
        <dbReference type="SAM" id="Phobius"/>
    </source>
</evidence>
<dbReference type="SMART" id="SM00054">
    <property type="entry name" value="EFh"/>
    <property type="match status" value="3"/>
</dbReference>
<evidence type="ECO:0000313" key="18">
    <source>
        <dbReference type="Proteomes" id="UP001075354"/>
    </source>
</evidence>
<evidence type="ECO:0000256" key="7">
    <source>
        <dbReference type="ARBA" id="ARBA00022989"/>
    </source>
</evidence>
<dbReference type="GO" id="GO:0008374">
    <property type="term" value="F:O-acyltransferase activity"/>
    <property type="evidence" value="ECO:0007669"/>
    <property type="project" value="InterPro"/>
</dbReference>
<evidence type="ECO:0000256" key="1">
    <source>
        <dbReference type="ARBA" id="ARBA00004370"/>
    </source>
</evidence>
<dbReference type="SUPFAM" id="SSF47473">
    <property type="entry name" value="EF-hand"/>
    <property type="match status" value="1"/>
</dbReference>
<comment type="similarity">
    <text evidence="3">Belongs to the 1-acyl-sn-glycerol-3-phosphate acyltransferase family.</text>
</comment>
<dbReference type="Pfam" id="PF13499">
    <property type="entry name" value="EF-hand_7"/>
    <property type="match status" value="1"/>
</dbReference>
<protein>
    <recommendedName>
        <fullName evidence="16">EF-hand domain-containing protein</fullName>
    </recommendedName>
</protein>
<reference evidence="17" key="1">
    <citation type="submission" date="2022-12" db="EMBL/GenBank/DDBJ databases">
        <title>Chromosome-level genome assembly of the bean flower thrips Megalurothrips usitatus.</title>
        <authorList>
            <person name="Ma L."/>
            <person name="Liu Q."/>
            <person name="Li H."/>
            <person name="Cai W."/>
        </authorList>
    </citation>
    <scope>NUCLEOTIDE SEQUENCE</scope>
    <source>
        <strain evidence="17">Cailab_2022a</strain>
    </source>
</reference>
<evidence type="ECO:0000256" key="8">
    <source>
        <dbReference type="ARBA" id="ARBA00023098"/>
    </source>
</evidence>
<evidence type="ECO:0000256" key="11">
    <source>
        <dbReference type="ARBA" id="ARBA00023264"/>
    </source>
</evidence>
<dbReference type="SMART" id="SM00563">
    <property type="entry name" value="PlsC"/>
    <property type="match status" value="1"/>
</dbReference>
<comment type="caution">
    <text evidence="17">The sequence shown here is derived from an EMBL/GenBank/DDBJ whole genome shotgun (WGS) entry which is preliminary data.</text>
</comment>
<sequence length="528" mass="59253">MNGKMHPHPGDEFPSDLLNPFVHRLELTSTYDKIKTALFTVTVLPLRVVAIAVLLVLAWLLAYIGLIGVTEEDLRTKPMTGWRKDTRSALCFLMRGLFAAGGFHRVHVKGRQAGAKEAPVLAVAPHSSYFDALPVVCLGAPSVVAKGETGYLPFFGKLINYTQPVYVWREDPNSRQKSIKEIVQRATSPLDWPQVLIFPEGTCTNRSCLITFKHGAFYPGVPIQPVCIRYPNKLDTVTWTWEGPGALKLLWMTLTQPHSSCEIEFLPVYVPSEEEKNNPKLYAENVRHLMAKALNIPVSDYTYNDCRLLSRVKQMRLPHTTNVLEVQKLRTKLGLNESCAEDRLVSERPHGPLAVDWSAVSLAQFANCLCIDIKDPATQLLFQLYEKDGSGVIDLREYLLCVLAVSKASTTLEMVEMAFQIYDRSGVGRLGVQETAEALHNSVAVTWEDAYDVFRHVDHDGKGQITFADFEEYARRRSEFSYLFPGDHRSQNEVKFKETLCPDIGIPGNSVKSSPSAQVTLRTKNKVQ</sequence>
<evidence type="ECO:0000256" key="4">
    <source>
        <dbReference type="ARBA" id="ARBA00022516"/>
    </source>
</evidence>
<evidence type="ECO:0000256" key="5">
    <source>
        <dbReference type="ARBA" id="ARBA00022679"/>
    </source>
</evidence>
<evidence type="ECO:0000313" key="17">
    <source>
        <dbReference type="EMBL" id="KAJ1529498.1"/>
    </source>
</evidence>
<feature type="domain" description="EF-hand" evidence="16">
    <location>
        <begin position="445"/>
        <end position="480"/>
    </location>
</feature>
<keyword evidence="6 15" id="KW-0812">Transmembrane</keyword>
<feature type="transmembrane region" description="Helical" evidence="15">
    <location>
        <begin position="89"/>
        <end position="106"/>
    </location>
</feature>
<evidence type="ECO:0000259" key="16">
    <source>
        <dbReference type="PROSITE" id="PS50222"/>
    </source>
</evidence>
<keyword evidence="4" id="KW-0444">Lipid biosynthesis</keyword>
<dbReference type="InterPro" id="IPR002048">
    <property type="entry name" value="EF_hand_dom"/>
</dbReference>
<feature type="transmembrane region" description="Helical" evidence="15">
    <location>
        <begin position="48"/>
        <end position="69"/>
    </location>
</feature>
<dbReference type="GO" id="GO:0005509">
    <property type="term" value="F:calcium ion binding"/>
    <property type="evidence" value="ECO:0007669"/>
    <property type="project" value="InterPro"/>
</dbReference>
<gene>
    <name evidence="17" type="ORF">ONE63_006271</name>
</gene>
<dbReference type="GO" id="GO:0042171">
    <property type="term" value="F:lysophosphatidic acid acyltransferase activity"/>
    <property type="evidence" value="ECO:0007669"/>
    <property type="project" value="TreeGrafter"/>
</dbReference>
<dbReference type="InterPro" id="IPR002123">
    <property type="entry name" value="Plipid/glycerol_acylTrfase"/>
</dbReference>
<dbReference type="Pfam" id="PF01553">
    <property type="entry name" value="Acyltransferase"/>
    <property type="match status" value="1"/>
</dbReference>
<evidence type="ECO:0000256" key="13">
    <source>
        <dbReference type="ARBA" id="ARBA00025707"/>
    </source>
</evidence>
<dbReference type="CDD" id="cd07991">
    <property type="entry name" value="LPLAT_LPCAT1-like"/>
    <property type="match status" value="1"/>
</dbReference>
<dbReference type="GO" id="GO:0016020">
    <property type="term" value="C:membrane"/>
    <property type="evidence" value="ECO:0007669"/>
    <property type="project" value="UniProtKB-SubCell"/>
</dbReference>
<keyword evidence="11" id="KW-1208">Phospholipid metabolism</keyword>
<evidence type="ECO:0000256" key="2">
    <source>
        <dbReference type="ARBA" id="ARBA00005074"/>
    </source>
</evidence>
<dbReference type="Gene3D" id="1.10.238.10">
    <property type="entry name" value="EF-hand"/>
    <property type="match status" value="1"/>
</dbReference>
<dbReference type="PANTHER" id="PTHR23063">
    <property type="entry name" value="PHOSPHOLIPID ACYLTRANSFERASE"/>
    <property type="match status" value="1"/>
</dbReference>
<evidence type="ECO:0000256" key="10">
    <source>
        <dbReference type="ARBA" id="ARBA00023209"/>
    </source>
</evidence>
<dbReference type="EMBL" id="JAPTSV010000003">
    <property type="protein sequence ID" value="KAJ1529498.1"/>
    <property type="molecule type" value="Genomic_DNA"/>
</dbReference>
<keyword evidence="18" id="KW-1185">Reference proteome</keyword>
<organism evidence="17 18">
    <name type="scientific">Megalurothrips usitatus</name>
    <name type="common">bean blossom thrips</name>
    <dbReference type="NCBI Taxonomy" id="439358"/>
    <lineage>
        <taxon>Eukaryota</taxon>
        <taxon>Metazoa</taxon>
        <taxon>Ecdysozoa</taxon>
        <taxon>Arthropoda</taxon>
        <taxon>Hexapoda</taxon>
        <taxon>Insecta</taxon>
        <taxon>Pterygota</taxon>
        <taxon>Neoptera</taxon>
        <taxon>Paraneoptera</taxon>
        <taxon>Thysanoptera</taxon>
        <taxon>Terebrantia</taxon>
        <taxon>Thripoidea</taxon>
        <taxon>Thripidae</taxon>
        <taxon>Megalurothrips</taxon>
    </lineage>
</organism>
<evidence type="ECO:0000256" key="12">
    <source>
        <dbReference type="ARBA" id="ARBA00023315"/>
    </source>
</evidence>
<keyword evidence="7 15" id="KW-1133">Transmembrane helix</keyword>
<dbReference type="Proteomes" id="UP001075354">
    <property type="component" value="Chromosome 3"/>
</dbReference>
<keyword evidence="12" id="KW-0012">Acyltransferase</keyword>
<comment type="subcellular location">
    <subcellularLocation>
        <location evidence="1">Membrane</location>
    </subcellularLocation>
</comment>
<name>A0AAV7XX20_9NEOP</name>